<gene>
    <name evidence="3" type="ORF">A2989_05395</name>
</gene>
<evidence type="ECO:0000313" key="4">
    <source>
        <dbReference type="Proteomes" id="UP000177080"/>
    </source>
</evidence>
<evidence type="ECO:0000313" key="3">
    <source>
        <dbReference type="EMBL" id="OGD04433.1"/>
    </source>
</evidence>
<keyword evidence="2" id="KW-0732">Signal</keyword>
<feature type="chain" id="PRO_5009515996" evidence="2">
    <location>
        <begin position="22"/>
        <end position="213"/>
    </location>
</feature>
<dbReference type="STRING" id="1797259.A2989_05395"/>
<comment type="caution">
    <text evidence="3">The sequence shown here is derived from an EMBL/GenBank/DDBJ whole genome shotgun (WGS) entry which is preliminary data.</text>
</comment>
<evidence type="ECO:0000256" key="1">
    <source>
        <dbReference type="SAM" id="Phobius"/>
    </source>
</evidence>
<dbReference type="AlphaFoldDB" id="A0A1F4ZDQ0"/>
<feature type="signal peptide" evidence="2">
    <location>
        <begin position="1"/>
        <end position="21"/>
    </location>
</feature>
<name>A0A1F4ZDQ0_9BACT</name>
<proteinExistence type="predicted"/>
<keyword evidence="1" id="KW-0472">Membrane</keyword>
<dbReference type="Proteomes" id="UP000177080">
    <property type="component" value="Unassembled WGS sequence"/>
</dbReference>
<feature type="transmembrane region" description="Helical" evidence="1">
    <location>
        <begin position="178"/>
        <end position="200"/>
    </location>
</feature>
<organism evidence="3 4">
    <name type="scientific">Candidatus Amesbacteria bacterium RIFCSPLOWO2_01_FULL_48_25</name>
    <dbReference type="NCBI Taxonomy" id="1797259"/>
    <lineage>
        <taxon>Bacteria</taxon>
        <taxon>Candidatus Amesiibacteriota</taxon>
    </lineage>
</organism>
<protein>
    <submittedName>
        <fullName evidence="3">Uncharacterized protein</fullName>
    </submittedName>
</protein>
<evidence type="ECO:0000256" key="2">
    <source>
        <dbReference type="SAM" id="SignalP"/>
    </source>
</evidence>
<accession>A0A1F4ZDQ0</accession>
<keyword evidence="1" id="KW-1133">Transmembrane helix</keyword>
<keyword evidence="1" id="KW-0812">Transmembrane</keyword>
<dbReference type="EMBL" id="MEXN01000001">
    <property type="protein sequence ID" value="OGD04433.1"/>
    <property type="molecule type" value="Genomic_DNA"/>
</dbReference>
<sequence length="213" mass="22900">MKKWVGVFLAAGLVMATGVGASEGTADIFSLRGRRERCFLASVLMPSGNYKVIMSCRDMIFPPEQFVYGYAVWINPVEGGDPIKLGSLGVGKGEYGTKKAFSSVYISEDRPIVREGTRKIFPPALMQGEMKPLNIWASDVIAEPTATPGPTVVPTLGEGERPADQEQAQSVRERLGAWVTRILGVLFGVGLLVVLAAVIVMSVGGRKRYPPGV</sequence>
<reference evidence="3 4" key="1">
    <citation type="journal article" date="2016" name="Nat. Commun.">
        <title>Thousands of microbial genomes shed light on interconnected biogeochemical processes in an aquifer system.</title>
        <authorList>
            <person name="Anantharaman K."/>
            <person name="Brown C.T."/>
            <person name="Hug L.A."/>
            <person name="Sharon I."/>
            <person name="Castelle C.J."/>
            <person name="Probst A.J."/>
            <person name="Thomas B.C."/>
            <person name="Singh A."/>
            <person name="Wilkins M.J."/>
            <person name="Karaoz U."/>
            <person name="Brodie E.L."/>
            <person name="Williams K.H."/>
            <person name="Hubbard S.S."/>
            <person name="Banfield J.F."/>
        </authorList>
    </citation>
    <scope>NUCLEOTIDE SEQUENCE [LARGE SCALE GENOMIC DNA]</scope>
</reference>